<evidence type="ECO:0000313" key="2">
    <source>
        <dbReference type="EMBL" id="UXE58449.1"/>
    </source>
</evidence>
<reference evidence="2" key="1">
    <citation type="submission" date="2021-04" db="EMBL/GenBank/DDBJ databases">
        <title>Genome sequence of Woronichinia naegeliana from Washington state freshwater lake bloom.</title>
        <authorList>
            <person name="Dreher T.W."/>
        </authorList>
    </citation>
    <scope>NUCLEOTIDE SEQUENCE</scope>
    <source>
        <strain evidence="2">WA131</strain>
    </source>
</reference>
<organism evidence="2">
    <name type="scientific">Woronichinia naegeliana WA131</name>
    <dbReference type="NCBI Taxonomy" id="2824559"/>
    <lineage>
        <taxon>Bacteria</taxon>
        <taxon>Bacillati</taxon>
        <taxon>Cyanobacteriota</taxon>
        <taxon>Cyanophyceae</taxon>
        <taxon>Synechococcales</taxon>
        <taxon>Coelosphaeriaceae</taxon>
        <taxon>Woronichinia</taxon>
    </lineage>
</organism>
<dbReference type="EMBL" id="CP073041">
    <property type="protein sequence ID" value="UXE58449.1"/>
    <property type="molecule type" value="Genomic_DNA"/>
</dbReference>
<dbReference type="AlphaFoldDB" id="A0A977PTK5"/>
<proteinExistence type="predicted"/>
<feature type="domain" description="Double-GTPase 2" evidence="1">
    <location>
        <begin position="11"/>
        <end position="199"/>
    </location>
</feature>
<dbReference type="InterPro" id="IPR045528">
    <property type="entry name" value="DO-GTPase2"/>
</dbReference>
<evidence type="ECO:0000259" key="1">
    <source>
        <dbReference type="Pfam" id="PF19993"/>
    </source>
</evidence>
<protein>
    <recommendedName>
        <fullName evidence="1">Double-GTPase 2 domain-containing protein</fullName>
    </recommendedName>
</protein>
<name>A0A977PTK5_9CYAN</name>
<gene>
    <name evidence="2" type="ORF">KA717_20465</name>
</gene>
<dbReference type="KEGG" id="wna:KA717_20465"/>
<dbReference type="Proteomes" id="UP001065613">
    <property type="component" value="Chromosome"/>
</dbReference>
<dbReference type="Pfam" id="PF19993">
    <property type="entry name" value="DO-GTPase2"/>
    <property type="match status" value="1"/>
</dbReference>
<sequence>MLKENPKSIKITMLGDQASGKTCYILGIYANIALGNHGLTVHCIDDEENHELSKLCQNLVERNDNVRFPPATSTTKIYRFRCKNELTRIVADFEWIDYRGSALSDEPSKEDVKELNHYLQSSQCLFLCISGELLAKKVAQNDFVELSFKTKAHQMQRILGQIRTIHQPNTSLYPIIITISKYDYCYKNKEERSSENIVKDITTIFHPLFVQGSPWIVLICPITLGAELAENPSGGKIYPVNCDIPIFFALYCNLLTKTAVEAKQIKSLWLKLKSMERMPWYRIPLFSYHKKLNLLKQDLYKIKRSYDLNFKHLNALASCLQEVQQTAPIYKEGKVAQLQLSDSPLENHPIHDWFSENHNSFI</sequence>
<accession>A0A977PTK5</accession>